<evidence type="ECO:0000313" key="2">
    <source>
        <dbReference type="EMBL" id="KAH0572630.1"/>
    </source>
</evidence>
<accession>V6LJ71</accession>
<name>V6LJ71_9EUKA</name>
<keyword evidence="3" id="KW-1185">Reference proteome</keyword>
<dbReference type="VEuPathDB" id="GiardiaDB:SS50377_24741"/>
<reference evidence="2" key="2">
    <citation type="submission" date="2020-12" db="EMBL/GenBank/DDBJ databases">
        <title>New Spironucleus salmonicida genome in near-complete chromosomes.</title>
        <authorList>
            <person name="Xu F."/>
            <person name="Kurt Z."/>
            <person name="Jimenez-Gonzalez A."/>
            <person name="Astvaldsson A."/>
            <person name="Andersson J.O."/>
            <person name="Svard S.G."/>
        </authorList>
    </citation>
    <scope>NUCLEOTIDE SEQUENCE</scope>
    <source>
        <strain evidence="2">ATCC 50377</strain>
    </source>
</reference>
<gene>
    <name evidence="1" type="ORF">SS50377_15627</name>
    <name evidence="2" type="ORF">SS50377_24741</name>
</gene>
<reference evidence="1 2" key="1">
    <citation type="journal article" date="2014" name="PLoS Genet.">
        <title>The Genome of Spironucleus salmonicida Highlights a Fish Pathogen Adapted to Fluctuating Environments.</title>
        <authorList>
            <person name="Xu F."/>
            <person name="Jerlstrom-Hultqvist J."/>
            <person name="Einarsson E."/>
            <person name="Astvaldsson A."/>
            <person name="Svard S.G."/>
            <person name="Andersson J.O."/>
        </authorList>
    </citation>
    <scope>NUCLEOTIDE SEQUENCE</scope>
    <source>
        <strain evidence="2">ATCC 50377</strain>
    </source>
</reference>
<sequence length="161" mass="18238">MDEICQLQAELDQLNQEILMATLMTNQQELVDAITQTDIIEQIEASENTQFQVDFGAQNTYKFDPKIHAEKSFQIAKSVRTFNHNPCQIAQKTKPIPPSRVHNMYKTIDQQTSPLISVYTEQSPSLNLSSTLKVPKQGLRSKPPPQQNDGLVQVLGKSLQW</sequence>
<dbReference type="EMBL" id="AUWU02000005">
    <property type="protein sequence ID" value="KAH0572630.1"/>
    <property type="molecule type" value="Genomic_DNA"/>
</dbReference>
<evidence type="ECO:0000313" key="3">
    <source>
        <dbReference type="Proteomes" id="UP000018208"/>
    </source>
</evidence>
<dbReference type="EMBL" id="KI546115">
    <property type="protein sequence ID" value="EST44622.1"/>
    <property type="molecule type" value="Genomic_DNA"/>
</dbReference>
<proteinExistence type="predicted"/>
<dbReference type="AlphaFoldDB" id="V6LJ71"/>
<organism evidence="1">
    <name type="scientific">Spironucleus salmonicida</name>
    <dbReference type="NCBI Taxonomy" id="348837"/>
    <lineage>
        <taxon>Eukaryota</taxon>
        <taxon>Metamonada</taxon>
        <taxon>Diplomonadida</taxon>
        <taxon>Hexamitidae</taxon>
        <taxon>Hexamitinae</taxon>
        <taxon>Spironucleus</taxon>
    </lineage>
</organism>
<evidence type="ECO:0000313" key="1">
    <source>
        <dbReference type="EMBL" id="EST44622.1"/>
    </source>
</evidence>
<dbReference type="Proteomes" id="UP000018208">
    <property type="component" value="Unassembled WGS sequence"/>
</dbReference>
<protein>
    <submittedName>
        <fullName evidence="1">Uncharacterized protein</fullName>
    </submittedName>
</protein>